<proteinExistence type="predicted"/>
<dbReference type="Gene3D" id="2.30.110.10">
    <property type="entry name" value="Electron Transport, Fmn-binding Protein, Chain A"/>
    <property type="match status" value="1"/>
</dbReference>
<feature type="compositionally biased region" description="Pro residues" evidence="1">
    <location>
        <begin position="118"/>
        <end position="127"/>
    </location>
</feature>
<accession>A0ABP6MME6</accession>
<feature type="domain" description="Pyridoxamine 5'-phosphate oxidase N-terminal" evidence="2">
    <location>
        <begin position="26"/>
        <end position="106"/>
    </location>
</feature>
<dbReference type="InterPro" id="IPR011576">
    <property type="entry name" value="Pyridox_Oxase_N"/>
</dbReference>
<dbReference type="EMBL" id="BAAAVM010000001">
    <property type="protein sequence ID" value="GAA3117561.1"/>
    <property type="molecule type" value="Genomic_DNA"/>
</dbReference>
<evidence type="ECO:0000256" key="1">
    <source>
        <dbReference type="SAM" id="MobiDB-lite"/>
    </source>
</evidence>
<dbReference type="SUPFAM" id="SSF50475">
    <property type="entry name" value="FMN-binding split barrel"/>
    <property type="match status" value="1"/>
</dbReference>
<evidence type="ECO:0000313" key="4">
    <source>
        <dbReference type="Proteomes" id="UP001500893"/>
    </source>
</evidence>
<feature type="region of interest" description="Disordered" evidence="1">
    <location>
        <begin position="217"/>
        <end position="250"/>
    </location>
</feature>
<comment type="caution">
    <text evidence="3">The sequence shown here is derived from an EMBL/GenBank/DDBJ whole genome shotgun (WGS) entry which is preliminary data.</text>
</comment>
<gene>
    <name evidence="3" type="ORF">GCM10010521_01580</name>
</gene>
<protein>
    <recommendedName>
        <fullName evidence="2">Pyridoxamine 5'-phosphate oxidase N-terminal domain-containing protein</fullName>
    </recommendedName>
</protein>
<sequence>MSAGPRPRAQRRRDTEHRFTHDVDLWVASASPDGAPYLVPLSFDWDGTALLLATPAGSPTGRNLAATRTTRLALGRTRDVAVIEGDVEVLEIDALRQQQGDRFAARTGFDPRACHPVPLVPRHPAPHPGLARGERAARPRADVRRPLARLTRSGGAHGPASRTARSERRIEGRPVAAEGCTTMTLARSQASRQSVTRRSAAPSRAWRRSRSWAAWSRPGTFGVPQQHPRHTVTVGRTAPGPAVGTGAERRERFLTRCLPGRGFARPFRAAGAGR</sequence>
<name>A0ABP6MME6_9ACTN</name>
<reference evidence="4" key="1">
    <citation type="journal article" date="2019" name="Int. J. Syst. Evol. Microbiol.">
        <title>The Global Catalogue of Microorganisms (GCM) 10K type strain sequencing project: providing services to taxonomists for standard genome sequencing and annotation.</title>
        <authorList>
            <consortium name="The Broad Institute Genomics Platform"/>
            <consortium name="The Broad Institute Genome Sequencing Center for Infectious Disease"/>
            <person name="Wu L."/>
            <person name="Ma J."/>
        </authorList>
    </citation>
    <scope>NUCLEOTIDE SEQUENCE [LARGE SCALE GENOMIC DNA]</scope>
    <source>
        <strain evidence="4">JCM 11574</strain>
    </source>
</reference>
<evidence type="ECO:0000259" key="2">
    <source>
        <dbReference type="Pfam" id="PF01243"/>
    </source>
</evidence>
<keyword evidence="4" id="KW-1185">Reference proteome</keyword>
<dbReference type="Pfam" id="PF01243">
    <property type="entry name" value="PNPOx_N"/>
    <property type="match status" value="1"/>
</dbReference>
<feature type="region of interest" description="Disordered" evidence="1">
    <location>
        <begin position="118"/>
        <end position="169"/>
    </location>
</feature>
<organism evidence="3 4">
    <name type="scientific">Streptomyces rameus</name>
    <dbReference type="NCBI Taxonomy" id="68261"/>
    <lineage>
        <taxon>Bacteria</taxon>
        <taxon>Bacillati</taxon>
        <taxon>Actinomycetota</taxon>
        <taxon>Actinomycetes</taxon>
        <taxon>Kitasatosporales</taxon>
        <taxon>Streptomycetaceae</taxon>
        <taxon>Streptomyces</taxon>
    </lineage>
</organism>
<dbReference type="InterPro" id="IPR012349">
    <property type="entry name" value="Split_barrel_FMN-bd"/>
</dbReference>
<evidence type="ECO:0000313" key="3">
    <source>
        <dbReference type="EMBL" id="GAA3117561.1"/>
    </source>
</evidence>
<feature type="compositionally biased region" description="Basic and acidic residues" evidence="1">
    <location>
        <begin position="132"/>
        <end position="145"/>
    </location>
</feature>
<dbReference type="Proteomes" id="UP001500893">
    <property type="component" value="Unassembled WGS sequence"/>
</dbReference>